<reference evidence="2 3" key="1">
    <citation type="submission" date="2020-03" db="EMBL/GenBank/DDBJ databases">
        <title>Soil Listeria distribution.</title>
        <authorList>
            <person name="Liao J."/>
            <person name="Wiedmann M."/>
        </authorList>
    </citation>
    <scope>NUCLEOTIDE SEQUENCE [LARGE SCALE GENOMIC DNA]</scope>
    <source>
        <strain evidence="2 3">FSL L7-0741</strain>
    </source>
</reference>
<sequence>MKKYFYAALIAVTILLVLCPITSKPATAEEQEATITSTIPSENYIVLNITGVATGDEVLHYIKAMDLQGNQIKRLKIVGDMTTYGNQGIYTFDDLEELELDGTSDVPSFLAYRAPKLTKLIDTSHTIKNIGTYAFAYSGLEDVELENVDFLNTRAFLECLSLTSFKSSSLRNMSNWAFSGSLTIFEAPNLFSILHIKMR</sequence>
<dbReference type="RefSeq" id="WP_185527651.1">
    <property type="nucleotide sequence ID" value="NZ_JAARWN010000022.1"/>
</dbReference>
<proteinExistence type="predicted"/>
<organism evidence="2 3">
    <name type="scientific">Listeria grandensis</name>
    <dbReference type="NCBI Taxonomy" id="1494963"/>
    <lineage>
        <taxon>Bacteria</taxon>
        <taxon>Bacillati</taxon>
        <taxon>Bacillota</taxon>
        <taxon>Bacilli</taxon>
        <taxon>Bacillales</taxon>
        <taxon>Listeriaceae</taxon>
        <taxon>Listeria</taxon>
    </lineage>
</organism>
<evidence type="ECO:0000256" key="1">
    <source>
        <dbReference type="SAM" id="SignalP"/>
    </source>
</evidence>
<dbReference type="AlphaFoldDB" id="A0A7X0Y629"/>
<dbReference type="Proteomes" id="UP000535908">
    <property type="component" value="Unassembled WGS sequence"/>
</dbReference>
<protein>
    <submittedName>
        <fullName evidence="2">Leucine-rich repeat protein</fullName>
    </submittedName>
</protein>
<accession>A0A7X0Y629</accession>
<name>A0A7X0Y629_9LIST</name>
<feature type="signal peptide" evidence="1">
    <location>
        <begin position="1"/>
        <end position="28"/>
    </location>
</feature>
<evidence type="ECO:0000313" key="3">
    <source>
        <dbReference type="Proteomes" id="UP000535908"/>
    </source>
</evidence>
<dbReference type="InterPro" id="IPR032675">
    <property type="entry name" value="LRR_dom_sf"/>
</dbReference>
<keyword evidence="1" id="KW-0732">Signal</keyword>
<dbReference type="InterPro" id="IPR026906">
    <property type="entry name" value="LRR_5"/>
</dbReference>
<dbReference type="EMBL" id="JAARWN010000022">
    <property type="protein sequence ID" value="MBC1937709.1"/>
    <property type="molecule type" value="Genomic_DNA"/>
</dbReference>
<evidence type="ECO:0000313" key="2">
    <source>
        <dbReference type="EMBL" id="MBC1937709.1"/>
    </source>
</evidence>
<gene>
    <name evidence="2" type="ORF">HCA69_15170</name>
</gene>
<feature type="chain" id="PRO_5030591205" evidence="1">
    <location>
        <begin position="29"/>
        <end position="199"/>
    </location>
</feature>
<comment type="caution">
    <text evidence="2">The sequence shown here is derived from an EMBL/GenBank/DDBJ whole genome shotgun (WGS) entry which is preliminary data.</text>
</comment>
<dbReference type="Gene3D" id="3.80.10.10">
    <property type="entry name" value="Ribonuclease Inhibitor"/>
    <property type="match status" value="1"/>
</dbReference>
<dbReference type="Pfam" id="PF13306">
    <property type="entry name" value="LRR_5"/>
    <property type="match status" value="1"/>
</dbReference>